<keyword evidence="3" id="KW-1185">Reference proteome</keyword>
<feature type="region of interest" description="Disordered" evidence="1">
    <location>
        <begin position="1"/>
        <end position="26"/>
    </location>
</feature>
<evidence type="ECO:0000313" key="2">
    <source>
        <dbReference type="EMBL" id="GFH53407.1"/>
    </source>
</evidence>
<evidence type="ECO:0000313" key="3">
    <source>
        <dbReference type="Proteomes" id="UP001054902"/>
    </source>
</evidence>
<proteinExistence type="predicted"/>
<dbReference type="EMBL" id="BLLK01000047">
    <property type="protein sequence ID" value="GFH53407.1"/>
    <property type="molecule type" value="Genomic_DNA"/>
</dbReference>
<protein>
    <submittedName>
        <fullName evidence="2">Uncharacterized protein</fullName>
    </submittedName>
</protein>
<dbReference type="PANTHER" id="PTHR46586">
    <property type="entry name" value="ANKYRIN REPEAT-CONTAINING PROTEIN"/>
    <property type="match status" value="1"/>
</dbReference>
<evidence type="ECO:0000256" key="1">
    <source>
        <dbReference type="SAM" id="MobiDB-lite"/>
    </source>
</evidence>
<name>A0AAD3CWN5_9STRA</name>
<comment type="caution">
    <text evidence="2">The sequence shown here is derived from an EMBL/GenBank/DDBJ whole genome shotgun (WGS) entry which is preliminary data.</text>
</comment>
<dbReference type="SUPFAM" id="SSF140860">
    <property type="entry name" value="Pseudo ankyrin repeat-like"/>
    <property type="match status" value="2"/>
</dbReference>
<dbReference type="Gene3D" id="1.25.40.20">
    <property type="entry name" value="Ankyrin repeat-containing domain"/>
    <property type="match status" value="1"/>
</dbReference>
<sequence length="523" mass="60385">MQSAKRIKIAHESSSSSSKRSSSSHDINHINELPQELFQHCLEFVGKGNFAFVAPVSKHFYWNYISVGVPMENNILTVDALLQIGRNKYTSAEAIATGSMRLATECFLEAPYEFQEAICRYAAIHGRDDILECGISFGLPMPDVFDEKWETLATIVKNGHMGTLKKLWKEGVVFDSKWFALAMEEKDCIRELHLLIRNGYTNIDDDEYSITLALGRKGHLDLLKEDHDKGEIHLGPGEFWYMPSGGHVEVMKWFIQHYEWEWCSWVFCGAASSESIPMLELCLRNGCPFDEEVYVPALKCNDKAMALNLVKWLRQHNIPWDERACANAARQGNLDALIWLRKNGCPWDEDTFHNTVVSGEIDVMEYSFANDCPSDPSRLFLFAFSEGKSEAKSLEIFKWLRQKSIDWNEEASYEASKFRHVSTLKWALENGCPWNELILETAIEIYNLPVLEYCVKFQLHRFQNIYVRAIEFMHYNKKSTREKIRMLQLIHDNGIPWNKKVSSCAEELDEKGILRWLRCNGCQ</sequence>
<dbReference type="InterPro" id="IPR036770">
    <property type="entry name" value="Ankyrin_rpt-contain_sf"/>
</dbReference>
<reference evidence="2 3" key="1">
    <citation type="journal article" date="2021" name="Sci. Rep.">
        <title>The genome of the diatom Chaetoceros tenuissimus carries an ancient integrated fragment of an extant virus.</title>
        <authorList>
            <person name="Hongo Y."/>
            <person name="Kimura K."/>
            <person name="Takaki Y."/>
            <person name="Yoshida Y."/>
            <person name="Baba S."/>
            <person name="Kobayashi G."/>
            <person name="Nagasaki K."/>
            <person name="Hano T."/>
            <person name="Tomaru Y."/>
        </authorList>
    </citation>
    <scope>NUCLEOTIDE SEQUENCE [LARGE SCALE GENOMIC DNA]</scope>
    <source>
        <strain evidence="2 3">NIES-3715</strain>
    </source>
</reference>
<dbReference type="AlphaFoldDB" id="A0AAD3CWN5"/>
<organism evidence="2 3">
    <name type="scientific">Chaetoceros tenuissimus</name>
    <dbReference type="NCBI Taxonomy" id="426638"/>
    <lineage>
        <taxon>Eukaryota</taxon>
        <taxon>Sar</taxon>
        <taxon>Stramenopiles</taxon>
        <taxon>Ochrophyta</taxon>
        <taxon>Bacillariophyta</taxon>
        <taxon>Coscinodiscophyceae</taxon>
        <taxon>Chaetocerotophycidae</taxon>
        <taxon>Chaetocerotales</taxon>
        <taxon>Chaetocerotaceae</taxon>
        <taxon>Chaetoceros</taxon>
    </lineage>
</organism>
<dbReference type="Proteomes" id="UP001054902">
    <property type="component" value="Unassembled WGS sequence"/>
</dbReference>
<accession>A0AAD3CWN5</accession>
<gene>
    <name evidence="2" type="ORF">CTEN210_09883</name>
</gene>
<dbReference type="PANTHER" id="PTHR46586:SF3">
    <property type="entry name" value="ANKYRIN REPEAT-CONTAINING PROTEIN"/>
    <property type="match status" value="1"/>
</dbReference>
<dbReference type="InterPro" id="IPR052050">
    <property type="entry name" value="SecEffector_AnkRepeat"/>
</dbReference>